<name>J9D7G0_EDHAE</name>
<feature type="region of interest" description="Disordered" evidence="1">
    <location>
        <begin position="86"/>
        <end position="113"/>
    </location>
</feature>
<comment type="caution">
    <text evidence="2">The sequence shown here is derived from an EMBL/GenBank/DDBJ whole genome shotgun (WGS) entry which is preliminary data.</text>
</comment>
<organism evidence="2 3">
    <name type="scientific">Edhazardia aedis (strain USNM 41457)</name>
    <name type="common">Microsporidian parasite</name>
    <dbReference type="NCBI Taxonomy" id="1003232"/>
    <lineage>
        <taxon>Eukaryota</taxon>
        <taxon>Fungi</taxon>
        <taxon>Fungi incertae sedis</taxon>
        <taxon>Microsporidia</taxon>
        <taxon>Edhazardia</taxon>
    </lineage>
</organism>
<evidence type="ECO:0000256" key="1">
    <source>
        <dbReference type="SAM" id="MobiDB-lite"/>
    </source>
</evidence>
<protein>
    <submittedName>
        <fullName evidence="2">Uncharacterized protein</fullName>
    </submittedName>
</protein>
<keyword evidence="3" id="KW-1185">Reference proteome</keyword>
<dbReference type="EMBL" id="AFBI03000037">
    <property type="protein sequence ID" value="EJW03459.1"/>
    <property type="molecule type" value="Genomic_DNA"/>
</dbReference>
<dbReference type="InParanoid" id="J9D7G0"/>
<gene>
    <name evidence="2" type="ORF">EDEG_02224</name>
</gene>
<dbReference type="VEuPathDB" id="MicrosporidiaDB:EDEG_02224"/>
<dbReference type="AlphaFoldDB" id="J9D7G0"/>
<reference evidence="3" key="2">
    <citation type="submission" date="2015-07" db="EMBL/GenBank/DDBJ databases">
        <title>Contrasting host-pathogen interactions and genome evolution in two generalist and specialist microsporidian pathogens of mosquitoes.</title>
        <authorList>
            <consortium name="The Broad Institute Genomics Platform"/>
            <consortium name="The Broad Institute Genome Sequencing Center for Infectious Disease"/>
            <person name="Cuomo C.A."/>
            <person name="Sanscrainte N.D."/>
            <person name="Goldberg J.M."/>
            <person name="Heiman D."/>
            <person name="Young S."/>
            <person name="Zeng Q."/>
            <person name="Becnel J.J."/>
            <person name="Birren B.W."/>
        </authorList>
    </citation>
    <scope>NUCLEOTIDE SEQUENCE [LARGE SCALE GENOMIC DNA]</scope>
    <source>
        <strain evidence="3">USNM 41457</strain>
    </source>
</reference>
<dbReference type="OrthoDB" id="2196079at2759"/>
<dbReference type="Proteomes" id="UP000003163">
    <property type="component" value="Unassembled WGS sequence"/>
</dbReference>
<sequence length="412" mass="48923">MFPINMLIHLYYENESYKSENALEIFKKLKFTSDTFQDFIYKEKEDFHPKCDLKISIYSEHRIAADFEIEITNETNIYTSKITNSNKKNKTRDDLNTKINEKSKESDSENLKEETIKPIKENKKTFLNNLYTATLTNYKEILAEVMYSIFGYKKIKLTGFIVKNEEGKKIKPVIDLYTFQSPNFEIPNGTLNFIKDFESKESDITEIEKLLDTNINENWTECCTESEILDCLLDNSRLFFSCSDKTMCIVKVAHEKCVIFGVSPNFFKTDMNCYLTDHFMNTELDKSIRQSRLYRIYPNLLPLFNKNKYDSDMNDWFNEWIKEVENTRLKDLDSFIEFINILPKFQDYRENYCQKLCKLFKKSLNSLGERSAFQFIDKCDYLDFKKMKTVQRCPAGSLMSKTYELLKKDRNL</sequence>
<evidence type="ECO:0000313" key="2">
    <source>
        <dbReference type="EMBL" id="EJW03459.1"/>
    </source>
</evidence>
<reference evidence="2 3" key="1">
    <citation type="submission" date="2011-08" db="EMBL/GenBank/DDBJ databases">
        <authorList>
            <person name="Liu Z.J."/>
            <person name="Shi F.L."/>
            <person name="Lu J.Q."/>
            <person name="Li M."/>
            <person name="Wang Z.L."/>
        </authorList>
    </citation>
    <scope>NUCLEOTIDE SEQUENCE [LARGE SCALE GENOMIC DNA]</scope>
    <source>
        <strain evidence="2 3">USNM 41457</strain>
    </source>
</reference>
<feature type="compositionally biased region" description="Basic and acidic residues" evidence="1">
    <location>
        <begin position="91"/>
        <end position="113"/>
    </location>
</feature>
<accession>J9D7G0</accession>
<dbReference type="HOGENOM" id="CLU_667357_0_0_1"/>
<proteinExistence type="predicted"/>
<evidence type="ECO:0000313" key="3">
    <source>
        <dbReference type="Proteomes" id="UP000003163"/>
    </source>
</evidence>